<gene>
    <name evidence="3" type="ORF">SAMN02745215_00371</name>
</gene>
<dbReference type="InterPro" id="IPR036259">
    <property type="entry name" value="MFS_trans_sf"/>
</dbReference>
<dbReference type="STRING" id="1121395.SAMN02745215_00371"/>
<dbReference type="GO" id="GO:0022857">
    <property type="term" value="F:transmembrane transporter activity"/>
    <property type="evidence" value="ECO:0007669"/>
    <property type="project" value="InterPro"/>
</dbReference>
<comment type="subcellular location">
    <subcellularLocation>
        <location evidence="1">Cell membrane</location>
        <topology evidence="1">Multi-pass membrane protein</topology>
    </subcellularLocation>
</comment>
<evidence type="ECO:0000256" key="2">
    <source>
        <dbReference type="SAM" id="Phobius"/>
    </source>
</evidence>
<organism evidence="3 4">
    <name type="scientific">Desulfitobacterium chlororespirans DSM 11544</name>
    <dbReference type="NCBI Taxonomy" id="1121395"/>
    <lineage>
        <taxon>Bacteria</taxon>
        <taxon>Bacillati</taxon>
        <taxon>Bacillota</taxon>
        <taxon>Clostridia</taxon>
        <taxon>Eubacteriales</taxon>
        <taxon>Desulfitobacteriaceae</taxon>
        <taxon>Desulfitobacterium</taxon>
    </lineage>
</organism>
<dbReference type="PROSITE" id="PS51257">
    <property type="entry name" value="PROKAR_LIPOPROTEIN"/>
    <property type="match status" value="1"/>
</dbReference>
<dbReference type="Proteomes" id="UP000184010">
    <property type="component" value="Unassembled WGS sequence"/>
</dbReference>
<dbReference type="AlphaFoldDB" id="A0A1M7S0R5"/>
<keyword evidence="2" id="KW-0812">Transmembrane</keyword>
<keyword evidence="4" id="KW-1185">Reference proteome</keyword>
<reference evidence="4" key="1">
    <citation type="submission" date="2016-12" db="EMBL/GenBank/DDBJ databases">
        <authorList>
            <person name="Varghese N."/>
            <person name="Submissions S."/>
        </authorList>
    </citation>
    <scope>NUCLEOTIDE SEQUENCE [LARGE SCALE GENOMIC DNA]</scope>
    <source>
        <strain evidence="4">DSM 11544</strain>
    </source>
</reference>
<dbReference type="GO" id="GO:0005886">
    <property type="term" value="C:plasma membrane"/>
    <property type="evidence" value="ECO:0007669"/>
    <property type="project" value="UniProtKB-SubCell"/>
</dbReference>
<protein>
    <submittedName>
        <fullName evidence="3">Major Facilitator Superfamily protein</fullName>
    </submittedName>
</protein>
<dbReference type="InterPro" id="IPR011701">
    <property type="entry name" value="MFS"/>
</dbReference>
<accession>A0A1M7S0R5</accession>
<feature type="transmembrane region" description="Helical" evidence="2">
    <location>
        <begin position="12"/>
        <end position="37"/>
    </location>
</feature>
<proteinExistence type="predicted"/>
<sequence>MNEPQKKLHYGWLIILGCMIMVLCCVGLALNVFSIFVTPLAEELELTKTQVSTVMSMISVGSTLILMFSGRIYQRYSTRKAMFIFGLCVAGGFLLFAVQNIAAVLCRRVAGGHRFRRRRPGSCHPLDYPLVQHQERTRYQSQRYGVRDREYDFPSYRGLLD</sequence>
<dbReference type="Gene3D" id="1.20.1250.20">
    <property type="entry name" value="MFS general substrate transporter like domains"/>
    <property type="match status" value="1"/>
</dbReference>
<keyword evidence="2" id="KW-1133">Transmembrane helix</keyword>
<dbReference type="SUPFAM" id="SSF103473">
    <property type="entry name" value="MFS general substrate transporter"/>
    <property type="match status" value="1"/>
</dbReference>
<keyword evidence="2" id="KW-0472">Membrane</keyword>
<evidence type="ECO:0000313" key="4">
    <source>
        <dbReference type="Proteomes" id="UP000184010"/>
    </source>
</evidence>
<dbReference type="Pfam" id="PF07690">
    <property type="entry name" value="MFS_1"/>
    <property type="match status" value="1"/>
</dbReference>
<dbReference type="EMBL" id="FRDN01000003">
    <property type="protein sequence ID" value="SHN52177.1"/>
    <property type="molecule type" value="Genomic_DNA"/>
</dbReference>
<name>A0A1M7S0R5_9FIRM</name>
<evidence type="ECO:0000256" key="1">
    <source>
        <dbReference type="ARBA" id="ARBA00004651"/>
    </source>
</evidence>
<feature type="transmembrane region" description="Helical" evidence="2">
    <location>
        <begin position="49"/>
        <end position="69"/>
    </location>
</feature>
<evidence type="ECO:0000313" key="3">
    <source>
        <dbReference type="EMBL" id="SHN52177.1"/>
    </source>
</evidence>
<feature type="transmembrane region" description="Helical" evidence="2">
    <location>
        <begin position="81"/>
        <end position="98"/>
    </location>
</feature>